<dbReference type="Pfam" id="PF20706">
    <property type="entry name" value="GT4-conflict"/>
    <property type="match status" value="1"/>
</dbReference>
<keyword evidence="2" id="KW-1185">Reference proteome</keyword>
<dbReference type="RefSeq" id="WP_158757180.1">
    <property type="nucleotide sequence ID" value="NZ_CP046909.1"/>
</dbReference>
<dbReference type="Gene3D" id="3.40.50.2000">
    <property type="entry name" value="Glycogen Phosphorylase B"/>
    <property type="match status" value="1"/>
</dbReference>
<accession>A0A7Z2J703</accession>
<dbReference type="OrthoDB" id="9816564at2"/>
<dbReference type="KEGG" id="pacp:FAZ97_03315"/>
<dbReference type="AlphaFoldDB" id="A0A7Z2J703"/>
<dbReference type="PANTHER" id="PTHR46656">
    <property type="entry name" value="PUTATIVE-RELATED"/>
    <property type="match status" value="1"/>
</dbReference>
<gene>
    <name evidence="1" type="ORF">FAZ97_03315</name>
</gene>
<name>A0A7Z2J703_9BURK</name>
<organism evidence="1 2">
    <name type="scientific">Paraburkholderia acidiphila</name>
    <dbReference type="NCBI Taxonomy" id="2571747"/>
    <lineage>
        <taxon>Bacteria</taxon>
        <taxon>Pseudomonadati</taxon>
        <taxon>Pseudomonadota</taxon>
        <taxon>Betaproteobacteria</taxon>
        <taxon>Burkholderiales</taxon>
        <taxon>Burkholderiaceae</taxon>
        <taxon>Paraburkholderia</taxon>
    </lineage>
</organism>
<dbReference type="SUPFAM" id="SSF53756">
    <property type="entry name" value="UDP-Glycosyltransferase/glycogen phosphorylase"/>
    <property type="match status" value="1"/>
</dbReference>
<dbReference type="PANTHER" id="PTHR46656:SF3">
    <property type="entry name" value="PUTATIVE-RELATED"/>
    <property type="match status" value="1"/>
</dbReference>
<protein>
    <submittedName>
        <fullName evidence="1">Glycosyltransferase</fullName>
    </submittedName>
</protein>
<evidence type="ECO:0000313" key="2">
    <source>
        <dbReference type="Proteomes" id="UP000434209"/>
    </source>
</evidence>
<proteinExistence type="predicted"/>
<dbReference type="EMBL" id="CP046909">
    <property type="protein sequence ID" value="QGZ54022.1"/>
    <property type="molecule type" value="Genomic_DNA"/>
</dbReference>
<keyword evidence="1" id="KW-0808">Transferase</keyword>
<evidence type="ECO:0000313" key="1">
    <source>
        <dbReference type="EMBL" id="QGZ54022.1"/>
    </source>
</evidence>
<sequence length="393" mass="44741">MKKGVNFFGPYEAKDSIGRVASLNIDCLNASALPFDVYLLSRPSPSQVVEYATIDDRLLASLKHKVNLFHFNARRVPLYFSRLGEGSLNGFYNIGYWVHEMQTIPAQWARQLEFFDEIWTPSALCQAAIARSANIPVVKIPYPIETRGITPRIQARRAGKHFDTFNFLTIFDVYSDAERKNPLFTIRAFLEQFAQDHSVRLTVKVKNLKYDPLLSKKLGEIVECHSNIELMDRHLEDSEMAALYDDVDVYVSLHRAEGFGLTISDAMSRGIPVMVTGYSGNMEFCDASDTRLVAYDLCPVGHNRPRYRSDDLWAEPSMGDATRAFADMVVNYGQWLTKAEHARSRVDRDFSVDAIGKQMHERIELINQNFEFADDMTDRSIDVDVGIVNTYGF</sequence>
<dbReference type="Proteomes" id="UP000434209">
    <property type="component" value="Chromosome 1"/>
</dbReference>
<dbReference type="GO" id="GO:0016740">
    <property type="term" value="F:transferase activity"/>
    <property type="evidence" value="ECO:0007669"/>
    <property type="project" value="UniProtKB-KW"/>
</dbReference>
<reference evidence="1 2" key="1">
    <citation type="submission" date="2019-12" db="EMBL/GenBank/DDBJ databases">
        <title>Paraburkholderia acidiphila 7Q-K02 sp. nov and Paraburkholderia acidisoli DHF22 sp. nov., two strains isolated from forest soil.</title>
        <authorList>
            <person name="Gao Z."/>
            <person name="Qiu L."/>
        </authorList>
    </citation>
    <scope>NUCLEOTIDE SEQUENCE [LARGE SCALE GENOMIC DNA]</scope>
    <source>
        <strain evidence="1 2">7Q-K02</strain>
    </source>
</reference>